<dbReference type="EMBL" id="AP025226">
    <property type="protein sequence ID" value="BDB98491.1"/>
    <property type="molecule type" value="Genomic_DNA"/>
</dbReference>
<protein>
    <recommendedName>
        <fullName evidence="1">HEPN domain-containing protein</fullName>
    </recommendedName>
</protein>
<sequence>MGSNTHLYTLRLGIAFLEQAKADMEASKILYDKDFYSHALFFLQQSAEKSYKALRLVFQGFLEEVKVRLQKLIDILPDVKNYIEKFIENINNNVLSGKDLDNFLKNTVRHNPAGIIVCDYMSIMRILRSFLDSLLQIIQDLGINVSNNIVTGLRRYKERVIEKEDQVLNMLEGNKRKSYRAIAAYINQNINPPSDKAIYINDPIVVLLNSLRSHGSPQAKMLYSKSYDIALFIRKLYATLHTLFSLNLILSNQYNILRYPGSNTNNVAPHKYFNADCILIKSYKDFYDAISISIERIEALYKIINELIKIDISDIEKMIMDRLQGKYILDNPELKGIIDTLLKIIVGVK</sequence>
<proteinExistence type="predicted"/>
<evidence type="ECO:0000259" key="1">
    <source>
        <dbReference type="PROSITE" id="PS50910"/>
    </source>
</evidence>
<keyword evidence="3" id="KW-1185">Reference proteome</keyword>
<dbReference type="PROSITE" id="PS50910">
    <property type="entry name" value="HEPN"/>
    <property type="match status" value="1"/>
</dbReference>
<accession>A0AAQ4CRR0</accession>
<dbReference type="SUPFAM" id="SSF81593">
    <property type="entry name" value="Nucleotidyltransferase substrate binding subunit/domain"/>
    <property type="match status" value="1"/>
</dbReference>
<dbReference type="Pfam" id="PF05168">
    <property type="entry name" value="HEPN"/>
    <property type="match status" value="1"/>
</dbReference>
<gene>
    <name evidence="2" type="ORF">SACC_15080</name>
</gene>
<organism evidence="2 3">
    <name type="scientific">Saccharolobus caldissimus</name>
    <dbReference type="NCBI Taxonomy" id="1702097"/>
    <lineage>
        <taxon>Archaea</taxon>
        <taxon>Thermoproteota</taxon>
        <taxon>Thermoprotei</taxon>
        <taxon>Sulfolobales</taxon>
        <taxon>Sulfolobaceae</taxon>
        <taxon>Saccharolobus</taxon>
    </lineage>
</organism>
<dbReference type="Gene3D" id="1.20.120.330">
    <property type="entry name" value="Nucleotidyltransferases domain 2"/>
    <property type="match status" value="1"/>
</dbReference>
<dbReference type="InterPro" id="IPR007842">
    <property type="entry name" value="HEPN_dom"/>
</dbReference>
<evidence type="ECO:0000313" key="3">
    <source>
        <dbReference type="Proteomes" id="UP001319921"/>
    </source>
</evidence>
<dbReference type="GeneID" id="68866234"/>
<dbReference type="Proteomes" id="UP001319921">
    <property type="component" value="Chromosome"/>
</dbReference>
<dbReference type="RefSeq" id="WP_229572354.1">
    <property type="nucleotide sequence ID" value="NZ_AP025226.1"/>
</dbReference>
<dbReference type="SMART" id="SM00748">
    <property type="entry name" value="HEPN"/>
    <property type="match status" value="1"/>
</dbReference>
<dbReference type="KEGG" id="scas:SACC_15080"/>
<evidence type="ECO:0000313" key="2">
    <source>
        <dbReference type="EMBL" id="BDB98491.1"/>
    </source>
</evidence>
<dbReference type="AlphaFoldDB" id="A0AAQ4CRR0"/>
<feature type="domain" description="HEPN" evidence="1">
    <location>
        <begin position="17"/>
        <end position="141"/>
    </location>
</feature>
<reference evidence="2 3" key="1">
    <citation type="journal article" date="2022" name="Microbiol. Resour. Announc.">
        <title>Complete Genome Sequence of the Hyperthermophilic and Acidophilic Archaeon Saccharolobus caldissimus Strain HS-3T.</title>
        <authorList>
            <person name="Sakai H.D."/>
            <person name="Kurosawa N."/>
        </authorList>
    </citation>
    <scope>NUCLEOTIDE SEQUENCE [LARGE SCALE GENOMIC DNA]</scope>
    <source>
        <strain evidence="2 3">JCM32116</strain>
    </source>
</reference>
<name>A0AAQ4CRR0_9CREN</name>